<dbReference type="Gene3D" id="3.30.530.20">
    <property type="match status" value="1"/>
</dbReference>
<evidence type="ECO:0000313" key="1">
    <source>
        <dbReference type="EMBL" id="PYE54380.1"/>
    </source>
</evidence>
<reference evidence="1 2" key="1">
    <citation type="submission" date="2018-06" db="EMBL/GenBank/DDBJ databases">
        <title>Genomic Encyclopedia of Type Strains, Phase IV (KMG-IV): sequencing the most valuable type-strain genomes for metagenomic binning, comparative biology and taxonomic classification.</title>
        <authorList>
            <person name="Goeker M."/>
        </authorList>
    </citation>
    <scope>NUCLEOTIDE SEQUENCE [LARGE SCALE GENOMIC DNA]</scope>
    <source>
        <strain evidence="1 2">DSM 18048</strain>
    </source>
</reference>
<dbReference type="InterPro" id="IPR023393">
    <property type="entry name" value="START-like_dom_sf"/>
</dbReference>
<sequence length="152" mass="15997">MKLQYTGQEQVSAPVSDVWTFIRDPRLVASCLPDVDTVDVHDDTHFDATVKVGIGPVRGKFKFKIELQPDPDAGRMTVKINGGGFGSVVDLAAGANIVDNGNATTTLDWGGEATMRGPVATVGGRVLDAQAQKLITQTFANMAAKLNAATPA</sequence>
<keyword evidence="2" id="KW-1185">Reference proteome</keyword>
<evidence type="ECO:0008006" key="3">
    <source>
        <dbReference type="Google" id="ProtNLM"/>
    </source>
</evidence>
<dbReference type="OrthoDB" id="2374625at2"/>
<proteinExistence type="predicted"/>
<comment type="caution">
    <text evidence="1">The sequence shown here is derived from an EMBL/GenBank/DDBJ whole genome shotgun (WGS) entry which is preliminary data.</text>
</comment>
<dbReference type="SUPFAM" id="SSF55961">
    <property type="entry name" value="Bet v1-like"/>
    <property type="match status" value="1"/>
</dbReference>
<dbReference type="PANTHER" id="PTHR38588:SF1">
    <property type="entry name" value="BLL0334 PROTEIN"/>
    <property type="match status" value="1"/>
</dbReference>
<dbReference type="Proteomes" id="UP000248326">
    <property type="component" value="Unassembled WGS sequence"/>
</dbReference>
<dbReference type="Pfam" id="PF06240">
    <property type="entry name" value="COXG"/>
    <property type="match status" value="1"/>
</dbReference>
<organism evidence="1 2">
    <name type="scientific">Deinococcus yavapaiensis KR-236</name>
    <dbReference type="NCBI Taxonomy" id="694435"/>
    <lineage>
        <taxon>Bacteria</taxon>
        <taxon>Thermotogati</taxon>
        <taxon>Deinococcota</taxon>
        <taxon>Deinococci</taxon>
        <taxon>Deinococcales</taxon>
        <taxon>Deinococcaceae</taxon>
        <taxon>Deinococcus</taxon>
    </lineage>
</organism>
<dbReference type="PANTHER" id="PTHR38588">
    <property type="entry name" value="BLL0334 PROTEIN"/>
    <property type="match status" value="1"/>
</dbReference>
<evidence type="ECO:0000313" key="2">
    <source>
        <dbReference type="Proteomes" id="UP000248326"/>
    </source>
</evidence>
<protein>
    <recommendedName>
        <fullName evidence="3">Carbon monoxide dehydrogenase subunit G</fullName>
    </recommendedName>
</protein>
<gene>
    <name evidence="1" type="ORF">DES52_10517</name>
</gene>
<name>A0A318SNQ7_9DEIO</name>
<dbReference type="RefSeq" id="WP_110886177.1">
    <property type="nucleotide sequence ID" value="NZ_QJSX01000005.1"/>
</dbReference>
<dbReference type="InterPro" id="IPR010419">
    <property type="entry name" value="CO_DH_gsu"/>
</dbReference>
<dbReference type="CDD" id="cd05018">
    <property type="entry name" value="CoxG"/>
    <property type="match status" value="1"/>
</dbReference>
<dbReference type="AlphaFoldDB" id="A0A318SNQ7"/>
<dbReference type="EMBL" id="QJSX01000005">
    <property type="protein sequence ID" value="PYE54380.1"/>
    <property type="molecule type" value="Genomic_DNA"/>
</dbReference>
<accession>A0A318SNQ7</accession>